<keyword evidence="3" id="KW-1003">Cell membrane</keyword>
<sequence>MENRKQKEENEMEIDLVSLFFYLIDKWKLLFLGAVVGVVLAGALVFFQTPMYESNSTLYVLSKTTSITSMADLQVGTELTSDFSVIATSKPVIDGAIKTLKKDNIKLTRKEIKQMLTVANKTDTRMLSITVTSDDAKLSCAVADAITDAAVDQMASITQTDPPTIVEHPEVASAPVDNGMMKKLAMGIVLGIFLVGMVLTIRFIMNDKIQTEEDIEDYLETSVLAVIPVDKELAYYSKQEEKTEKERRRSHKKRKKS</sequence>
<comment type="similarity">
    <text evidence="2">Belongs to the CpsC/CapA family.</text>
</comment>
<evidence type="ECO:0000256" key="5">
    <source>
        <dbReference type="ARBA" id="ARBA00022989"/>
    </source>
</evidence>
<evidence type="ECO:0000256" key="8">
    <source>
        <dbReference type="SAM" id="Phobius"/>
    </source>
</evidence>
<feature type="transmembrane region" description="Helical" evidence="8">
    <location>
        <begin position="184"/>
        <end position="205"/>
    </location>
</feature>
<feature type="compositionally biased region" description="Basic residues" evidence="7">
    <location>
        <begin position="248"/>
        <end position="257"/>
    </location>
</feature>
<protein>
    <submittedName>
        <fullName evidence="10">Capsular polysaccharide type 8 biosynthesis protein cap8A</fullName>
    </submittedName>
</protein>
<evidence type="ECO:0000259" key="9">
    <source>
        <dbReference type="Pfam" id="PF02706"/>
    </source>
</evidence>
<keyword evidence="6 8" id="KW-0472">Membrane</keyword>
<comment type="subcellular location">
    <subcellularLocation>
        <location evidence="1">Cell membrane</location>
        <topology evidence="1">Multi-pass membrane protein</topology>
    </subcellularLocation>
</comment>
<evidence type="ECO:0000256" key="1">
    <source>
        <dbReference type="ARBA" id="ARBA00004651"/>
    </source>
</evidence>
<dbReference type="InterPro" id="IPR003856">
    <property type="entry name" value="LPS_length_determ_N"/>
</dbReference>
<evidence type="ECO:0000313" key="10">
    <source>
        <dbReference type="EMBL" id="CUN20804.1"/>
    </source>
</evidence>
<dbReference type="STRING" id="39490.ERS852448_02412"/>
<feature type="domain" description="Polysaccharide chain length determinant N-terminal" evidence="9">
    <location>
        <begin position="13"/>
        <end position="99"/>
    </location>
</feature>
<evidence type="ECO:0000256" key="4">
    <source>
        <dbReference type="ARBA" id="ARBA00022692"/>
    </source>
</evidence>
<evidence type="ECO:0000256" key="6">
    <source>
        <dbReference type="ARBA" id="ARBA00023136"/>
    </source>
</evidence>
<evidence type="ECO:0000313" key="11">
    <source>
        <dbReference type="Proteomes" id="UP000095492"/>
    </source>
</evidence>
<gene>
    <name evidence="10" type="primary">cap8A</name>
    <name evidence="10" type="ORF">ERS852448_02412</name>
</gene>
<feature type="transmembrane region" description="Helical" evidence="8">
    <location>
        <begin position="29"/>
        <end position="47"/>
    </location>
</feature>
<dbReference type="Proteomes" id="UP000095492">
    <property type="component" value="Unassembled WGS sequence"/>
</dbReference>
<dbReference type="OrthoDB" id="2360475at2"/>
<evidence type="ECO:0000256" key="7">
    <source>
        <dbReference type="SAM" id="MobiDB-lite"/>
    </source>
</evidence>
<dbReference type="Pfam" id="PF02706">
    <property type="entry name" value="Wzz"/>
    <property type="match status" value="1"/>
</dbReference>
<accession>A0A173V163</accession>
<reference evidence="10 11" key="1">
    <citation type="submission" date="2015-09" db="EMBL/GenBank/DDBJ databases">
        <authorList>
            <consortium name="Pathogen Informatics"/>
        </authorList>
    </citation>
    <scope>NUCLEOTIDE SEQUENCE [LARGE SCALE GENOMIC DNA]</scope>
    <source>
        <strain evidence="10 11">2789STDY5608891</strain>
    </source>
</reference>
<name>A0A173V163_EUBRA</name>
<proteinExistence type="inferred from homology"/>
<dbReference type="PANTHER" id="PTHR32309:SF13">
    <property type="entry name" value="FERRIC ENTEROBACTIN TRANSPORT PROTEIN FEPE"/>
    <property type="match status" value="1"/>
</dbReference>
<dbReference type="GO" id="GO:0005886">
    <property type="term" value="C:plasma membrane"/>
    <property type="evidence" value="ECO:0007669"/>
    <property type="project" value="UniProtKB-SubCell"/>
</dbReference>
<dbReference type="GO" id="GO:0004713">
    <property type="term" value="F:protein tyrosine kinase activity"/>
    <property type="evidence" value="ECO:0007669"/>
    <property type="project" value="TreeGrafter"/>
</dbReference>
<dbReference type="PANTHER" id="PTHR32309">
    <property type="entry name" value="TYROSINE-PROTEIN KINASE"/>
    <property type="match status" value="1"/>
</dbReference>
<dbReference type="EMBL" id="CYYA01000019">
    <property type="protein sequence ID" value="CUN20804.1"/>
    <property type="molecule type" value="Genomic_DNA"/>
</dbReference>
<dbReference type="AlphaFoldDB" id="A0A173V163"/>
<dbReference type="RefSeq" id="WP_055290659.1">
    <property type="nucleotide sequence ID" value="NZ_CP173382.1"/>
</dbReference>
<dbReference type="InterPro" id="IPR050445">
    <property type="entry name" value="Bact_polysacc_biosynth/exp"/>
</dbReference>
<dbReference type="GeneID" id="97391495"/>
<keyword evidence="4 8" id="KW-0812">Transmembrane</keyword>
<feature type="compositionally biased region" description="Basic and acidic residues" evidence="7">
    <location>
        <begin position="237"/>
        <end position="247"/>
    </location>
</feature>
<evidence type="ECO:0000256" key="2">
    <source>
        <dbReference type="ARBA" id="ARBA00006683"/>
    </source>
</evidence>
<organism evidence="10 11">
    <name type="scientific">Eubacterium ramulus</name>
    <dbReference type="NCBI Taxonomy" id="39490"/>
    <lineage>
        <taxon>Bacteria</taxon>
        <taxon>Bacillati</taxon>
        <taxon>Bacillota</taxon>
        <taxon>Clostridia</taxon>
        <taxon>Eubacteriales</taxon>
        <taxon>Eubacteriaceae</taxon>
        <taxon>Eubacterium</taxon>
    </lineage>
</organism>
<feature type="region of interest" description="Disordered" evidence="7">
    <location>
        <begin position="237"/>
        <end position="257"/>
    </location>
</feature>
<evidence type="ECO:0000256" key="3">
    <source>
        <dbReference type="ARBA" id="ARBA00022475"/>
    </source>
</evidence>
<keyword evidence="5 8" id="KW-1133">Transmembrane helix</keyword>